<evidence type="ECO:0000256" key="7">
    <source>
        <dbReference type="ARBA" id="ARBA00022833"/>
    </source>
</evidence>
<dbReference type="AlphaFoldDB" id="A0A2C5ZG89"/>
<evidence type="ECO:0000313" key="13">
    <source>
        <dbReference type="Proteomes" id="UP000226431"/>
    </source>
</evidence>
<evidence type="ECO:0000256" key="3">
    <source>
        <dbReference type="ARBA" id="ARBA00022670"/>
    </source>
</evidence>
<evidence type="ECO:0000259" key="11">
    <source>
        <dbReference type="Pfam" id="PF05572"/>
    </source>
</evidence>
<comment type="caution">
    <text evidence="12">The sequence shown here is derived from an EMBL/GenBank/DDBJ whole genome shotgun (WGS) entry which is preliminary data.</text>
</comment>
<accession>A0A2C5ZG89</accession>
<evidence type="ECO:0000256" key="10">
    <source>
        <dbReference type="SAM" id="SignalP"/>
    </source>
</evidence>
<evidence type="ECO:0000256" key="8">
    <source>
        <dbReference type="ARBA" id="ARBA00023049"/>
    </source>
</evidence>
<keyword evidence="4" id="KW-0479">Metal-binding</keyword>
<dbReference type="PANTHER" id="PTHR47466:SF1">
    <property type="entry name" value="METALLOPROTEASE MEP1 (AFU_ORTHOLOGUE AFUA_1G07730)-RELATED"/>
    <property type="match status" value="1"/>
</dbReference>
<dbReference type="InterPro" id="IPR024079">
    <property type="entry name" value="MetalloPept_cat_dom_sf"/>
</dbReference>
<keyword evidence="13" id="KW-1185">Reference proteome</keyword>
<organism evidence="12 13">
    <name type="scientific">Ophiocordyceps camponoti-rufipedis</name>
    <dbReference type="NCBI Taxonomy" id="2004952"/>
    <lineage>
        <taxon>Eukaryota</taxon>
        <taxon>Fungi</taxon>
        <taxon>Dikarya</taxon>
        <taxon>Ascomycota</taxon>
        <taxon>Pezizomycotina</taxon>
        <taxon>Sordariomycetes</taxon>
        <taxon>Hypocreomycetidae</taxon>
        <taxon>Hypocreales</taxon>
        <taxon>Ophiocordycipitaceae</taxon>
        <taxon>Ophiocordyceps</taxon>
    </lineage>
</organism>
<evidence type="ECO:0000313" key="12">
    <source>
        <dbReference type="EMBL" id="PHH80037.1"/>
    </source>
</evidence>
<protein>
    <recommendedName>
        <fullName evidence="11">Peptidase M43 pregnancy-associated plasma-A domain-containing protein</fullName>
    </recommendedName>
</protein>
<evidence type="ECO:0000256" key="9">
    <source>
        <dbReference type="ARBA" id="ARBA00023157"/>
    </source>
</evidence>
<keyword evidence="7" id="KW-0862">Zinc</keyword>
<evidence type="ECO:0000256" key="6">
    <source>
        <dbReference type="ARBA" id="ARBA00022801"/>
    </source>
</evidence>
<evidence type="ECO:0000256" key="2">
    <source>
        <dbReference type="ARBA" id="ARBA00008721"/>
    </source>
</evidence>
<evidence type="ECO:0000256" key="1">
    <source>
        <dbReference type="ARBA" id="ARBA00003174"/>
    </source>
</evidence>
<dbReference type="Gene3D" id="3.40.390.10">
    <property type="entry name" value="Collagenase (Catalytic Domain)"/>
    <property type="match status" value="1"/>
</dbReference>
<evidence type="ECO:0000256" key="4">
    <source>
        <dbReference type="ARBA" id="ARBA00022723"/>
    </source>
</evidence>
<dbReference type="SUPFAM" id="SSF55486">
    <property type="entry name" value="Metalloproteases ('zincins'), catalytic domain"/>
    <property type="match status" value="1"/>
</dbReference>
<name>A0A2C5ZG89_9HYPO</name>
<comment type="similarity">
    <text evidence="2">Belongs to the peptidase M43B family.</text>
</comment>
<keyword evidence="3" id="KW-0645">Protease</keyword>
<evidence type="ECO:0000256" key="5">
    <source>
        <dbReference type="ARBA" id="ARBA00022729"/>
    </source>
</evidence>
<proteinExistence type="inferred from homology"/>
<dbReference type="EMBL" id="NJES01000027">
    <property type="protein sequence ID" value="PHH80037.1"/>
    <property type="molecule type" value="Genomic_DNA"/>
</dbReference>
<dbReference type="PANTHER" id="PTHR47466">
    <property type="match status" value="1"/>
</dbReference>
<feature type="domain" description="Peptidase M43 pregnancy-associated plasma-A" evidence="11">
    <location>
        <begin position="146"/>
        <end position="279"/>
    </location>
</feature>
<keyword evidence="9" id="KW-1015">Disulfide bond</keyword>
<feature type="signal peptide" evidence="10">
    <location>
        <begin position="1"/>
        <end position="18"/>
    </location>
</feature>
<reference evidence="12 13" key="1">
    <citation type="submission" date="2017-06" db="EMBL/GenBank/DDBJ databases">
        <title>Ant-infecting Ophiocordyceps genomes reveal a high diversity of potential behavioral manipulation genes and a possible major role for enterotoxins.</title>
        <authorList>
            <person name="De Bekker C."/>
            <person name="Evans H.C."/>
            <person name="Brachmann A."/>
            <person name="Hughes D.P."/>
        </authorList>
    </citation>
    <scope>NUCLEOTIDE SEQUENCE [LARGE SCALE GENOMIC DNA]</scope>
    <source>
        <strain evidence="12 13">Map16</strain>
    </source>
</reference>
<sequence length="522" mass="58440">MLLSAVLNGLALIGAASASSDRLNDIFPPPPDLSLEHDTSEPYQAMLNKSMLEEEWKKVNPGFQSRMRPPPISIRIVMHIITRHDDHQAFFTKSLLDEQMEILNKAFKPGGISFYLDEDITRITNDDWFRGYDADGMRRKLHRGDSKTLNFYFIGIPRTSRKREIGGYATWPQLAGHDTALDSIVVNMHNLVFSPVSARGKIAVHEAGHWLGLFHTNMGSCADDGDSVDDTMPGLVNETDVTCKLKDACGGKVLADNFMSYARYNCRTTFTPGQMERARMPAKEKPKAGECSNFLFGGSLKEAARRNCDSVAKQDKDICNACFKRFSELECHEFEFGRQFPCREHPGSNCDQCSDEFVPATLATVPATAPAVEPAKEKPKAGECSKFLFGGSLKEAARRNCDSVAEQDKDTCSACFKRYSELGCPKFNFRHHSVCRAHYPSNCDQCKKEFVPDDKPAKEKPESGECNSYRLQQDKARCDSCVERYSKLKCNEFSLGTVRCSQDKGANCGQCLEEFAKTYRQA</sequence>
<dbReference type="OrthoDB" id="536211at2759"/>
<dbReference type="Proteomes" id="UP000226431">
    <property type="component" value="Unassembled WGS sequence"/>
</dbReference>
<dbReference type="GO" id="GO:0046872">
    <property type="term" value="F:metal ion binding"/>
    <property type="evidence" value="ECO:0007669"/>
    <property type="project" value="UniProtKB-KW"/>
</dbReference>
<feature type="chain" id="PRO_5013084167" description="Peptidase M43 pregnancy-associated plasma-A domain-containing protein" evidence="10">
    <location>
        <begin position="19"/>
        <end position="522"/>
    </location>
</feature>
<dbReference type="GO" id="GO:0006508">
    <property type="term" value="P:proteolysis"/>
    <property type="evidence" value="ECO:0007669"/>
    <property type="project" value="UniProtKB-KW"/>
</dbReference>
<keyword evidence="6" id="KW-0378">Hydrolase</keyword>
<comment type="function">
    <text evidence="1">Secreted metalloproteinase that allows assimilation of proteinaceous substrates.</text>
</comment>
<dbReference type="Pfam" id="PF05572">
    <property type="entry name" value="Peptidase_M43"/>
    <property type="match status" value="1"/>
</dbReference>
<keyword evidence="5 10" id="KW-0732">Signal</keyword>
<keyword evidence="8" id="KW-0482">Metalloprotease</keyword>
<dbReference type="GO" id="GO:0008237">
    <property type="term" value="F:metallopeptidase activity"/>
    <property type="evidence" value="ECO:0007669"/>
    <property type="project" value="UniProtKB-KW"/>
</dbReference>
<dbReference type="STRING" id="2004952.A0A2C5ZG89"/>
<gene>
    <name evidence="12" type="ORF">CDD80_3026</name>
</gene>
<dbReference type="InterPro" id="IPR008754">
    <property type="entry name" value="Peptidase_M43"/>
</dbReference>